<feature type="domain" description="Glycosyltransferase subfamily 4-like N-terminal" evidence="2">
    <location>
        <begin position="20"/>
        <end position="178"/>
    </location>
</feature>
<dbReference type="InterPro" id="IPR050194">
    <property type="entry name" value="Glycosyltransferase_grp1"/>
</dbReference>
<evidence type="ECO:0000313" key="4">
    <source>
        <dbReference type="Proteomes" id="UP000249393"/>
    </source>
</evidence>
<dbReference type="GO" id="GO:0016757">
    <property type="term" value="F:glycosyltransferase activity"/>
    <property type="evidence" value="ECO:0007669"/>
    <property type="project" value="InterPro"/>
</dbReference>
<proteinExistence type="predicted"/>
<evidence type="ECO:0000313" key="3">
    <source>
        <dbReference type="EMBL" id="PZR32158.1"/>
    </source>
</evidence>
<organism evidence="3 4">
    <name type="scientific">Caulobacter segnis</name>
    <dbReference type="NCBI Taxonomy" id="88688"/>
    <lineage>
        <taxon>Bacteria</taxon>
        <taxon>Pseudomonadati</taxon>
        <taxon>Pseudomonadota</taxon>
        <taxon>Alphaproteobacteria</taxon>
        <taxon>Caulobacterales</taxon>
        <taxon>Caulobacteraceae</taxon>
        <taxon>Caulobacter</taxon>
    </lineage>
</organism>
<comment type="caution">
    <text evidence="3">The sequence shown here is derived from an EMBL/GenBank/DDBJ whole genome shotgun (WGS) entry which is preliminary data.</text>
</comment>
<accession>A0A2W5WEX8</accession>
<dbReference type="PANTHER" id="PTHR45947:SF3">
    <property type="entry name" value="SULFOQUINOVOSYL TRANSFERASE SQD2"/>
    <property type="match status" value="1"/>
</dbReference>
<dbReference type="SUPFAM" id="SSF53756">
    <property type="entry name" value="UDP-Glycosyltransferase/glycogen phosphorylase"/>
    <property type="match status" value="1"/>
</dbReference>
<sequence>MSAVEEQKPRVLFFVAGLDVGGAERHTLDLRARLMDRGWDTRLMVYGPRTSQAMREMPGARDPVLLNLKGMSDLRGWGVVAKALKAQDVDLILGINQAPAIVTTLLRVFGATKAKVGCVFHTTLLRPDEEKRLPLFKFAASMMDLMIYVSANQARYWAGRGLNAKHNATIQNGVDASRFTPSEDSDAAKVALGLDPEDVVIGMLAAFRPEKNHEQAVEALALARARGMRAKLLCVGDGPTRPRVEELAASLGVSEHVVFAGEQRNVKPFVAAFDVGLLSSLRVETFSLAALEALASGVPMVMSDIGGASEIVEDGVNGYLFEAGDMDALVDRLCRFSDPELRRAMKARARPSVERYSIEAMVSRYERLLIDTAGKPSRS</sequence>
<evidence type="ECO:0000259" key="1">
    <source>
        <dbReference type="Pfam" id="PF00534"/>
    </source>
</evidence>
<dbReference type="InterPro" id="IPR028098">
    <property type="entry name" value="Glyco_trans_4-like_N"/>
</dbReference>
<evidence type="ECO:0008006" key="5">
    <source>
        <dbReference type="Google" id="ProtNLM"/>
    </source>
</evidence>
<dbReference type="Pfam" id="PF13439">
    <property type="entry name" value="Glyco_transf_4"/>
    <property type="match status" value="1"/>
</dbReference>
<dbReference type="RefSeq" id="WP_304280731.1">
    <property type="nucleotide sequence ID" value="NZ_QFQZ01000067.1"/>
</dbReference>
<dbReference type="Proteomes" id="UP000249393">
    <property type="component" value="Unassembled WGS sequence"/>
</dbReference>
<gene>
    <name evidence="3" type="ORF">DI526_17410</name>
</gene>
<dbReference type="Gene3D" id="3.40.50.2000">
    <property type="entry name" value="Glycogen Phosphorylase B"/>
    <property type="match status" value="2"/>
</dbReference>
<protein>
    <recommendedName>
        <fullName evidence="5">Glycosyl transferase group 1</fullName>
    </recommendedName>
</protein>
<dbReference type="InterPro" id="IPR001296">
    <property type="entry name" value="Glyco_trans_1"/>
</dbReference>
<name>A0A2W5WEX8_9CAUL</name>
<reference evidence="3 4" key="1">
    <citation type="submission" date="2017-08" db="EMBL/GenBank/DDBJ databases">
        <title>Infants hospitalized years apart are colonized by the same room-sourced microbial strains.</title>
        <authorList>
            <person name="Brooks B."/>
            <person name="Olm M.R."/>
            <person name="Firek B.A."/>
            <person name="Baker R."/>
            <person name="Thomas B.C."/>
            <person name="Morowitz M.J."/>
            <person name="Banfield J.F."/>
        </authorList>
    </citation>
    <scope>NUCLEOTIDE SEQUENCE [LARGE SCALE GENOMIC DNA]</scope>
    <source>
        <strain evidence="3">S2_003_000_R2_4</strain>
    </source>
</reference>
<dbReference type="PANTHER" id="PTHR45947">
    <property type="entry name" value="SULFOQUINOVOSYL TRANSFERASE SQD2"/>
    <property type="match status" value="1"/>
</dbReference>
<dbReference type="EMBL" id="QFQZ01000067">
    <property type="protein sequence ID" value="PZR32158.1"/>
    <property type="molecule type" value="Genomic_DNA"/>
</dbReference>
<dbReference type="Pfam" id="PF00534">
    <property type="entry name" value="Glycos_transf_1"/>
    <property type="match status" value="1"/>
</dbReference>
<dbReference type="AlphaFoldDB" id="A0A2W5WEX8"/>
<feature type="domain" description="Glycosyl transferase family 1" evidence="1">
    <location>
        <begin position="187"/>
        <end position="350"/>
    </location>
</feature>
<evidence type="ECO:0000259" key="2">
    <source>
        <dbReference type="Pfam" id="PF13439"/>
    </source>
</evidence>